<evidence type="ECO:0000256" key="2">
    <source>
        <dbReference type="ARBA" id="ARBA00022670"/>
    </source>
</evidence>
<reference evidence="6" key="1">
    <citation type="submission" date="2021-03" db="EMBL/GenBank/DDBJ databases">
        <title>Draft genome sequence of rust myrtle Austropuccinia psidii MF-1, a brazilian biotype.</title>
        <authorList>
            <person name="Quecine M.C."/>
            <person name="Pachon D.M.R."/>
            <person name="Bonatelli M.L."/>
            <person name="Correr F.H."/>
            <person name="Franceschini L.M."/>
            <person name="Leite T.F."/>
            <person name="Margarido G.R.A."/>
            <person name="Almeida C.A."/>
            <person name="Ferrarezi J.A."/>
            <person name="Labate C.A."/>
        </authorList>
    </citation>
    <scope>NUCLEOTIDE SEQUENCE</scope>
    <source>
        <strain evidence="6">MF-1</strain>
    </source>
</reference>
<evidence type="ECO:0000256" key="4">
    <source>
        <dbReference type="SAM" id="MobiDB-lite"/>
    </source>
</evidence>
<evidence type="ECO:0000313" key="7">
    <source>
        <dbReference type="Proteomes" id="UP000765509"/>
    </source>
</evidence>
<dbReference type="InterPro" id="IPR042266">
    <property type="entry name" value="PPPDE_sf"/>
</dbReference>
<organism evidence="6 7">
    <name type="scientific">Austropuccinia psidii MF-1</name>
    <dbReference type="NCBI Taxonomy" id="1389203"/>
    <lineage>
        <taxon>Eukaryota</taxon>
        <taxon>Fungi</taxon>
        <taxon>Dikarya</taxon>
        <taxon>Basidiomycota</taxon>
        <taxon>Pucciniomycotina</taxon>
        <taxon>Pucciniomycetes</taxon>
        <taxon>Pucciniales</taxon>
        <taxon>Sphaerophragmiaceae</taxon>
        <taxon>Austropuccinia</taxon>
    </lineage>
</organism>
<keyword evidence="2" id="KW-0645">Protease</keyword>
<dbReference type="GO" id="GO:0016579">
    <property type="term" value="P:protein deubiquitination"/>
    <property type="evidence" value="ECO:0007669"/>
    <property type="project" value="TreeGrafter"/>
</dbReference>
<dbReference type="SMART" id="SM01179">
    <property type="entry name" value="DUF862"/>
    <property type="match status" value="1"/>
</dbReference>
<comment type="similarity">
    <text evidence="1">Belongs to the DeSI family.</text>
</comment>
<dbReference type="GO" id="GO:0101005">
    <property type="term" value="F:deubiquitinase activity"/>
    <property type="evidence" value="ECO:0007669"/>
    <property type="project" value="TreeGrafter"/>
</dbReference>
<dbReference type="GO" id="GO:0006508">
    <property type="term" value="P:proteolysis"/>
    <property type="evidence" value="ECO:0007669"/>
    <property type="project" value="UniProtKB-KW"/>
</dbReference>
<gene>
    <name evidence="6" type="ORF">O181_065657</name>
</gene>
<evidence type="ECO:0000256" key="1">
    <source>
        <dbReference type="ARBA" id="ARBA00008140"/>
    </source>
</evidence>
<feature type="region of interest" description="Disordered" evidence="4">
    <location>
        <begin position="311"/>
        <end position="338"/>
    </location>
</feature>
<evidence type="ECO:0000259" key="5">
    <source>
        <dbReference type="PROSITE" id="PS51858"/>
    </source>
</evidence>
<proteinExistence type="inferred from homology"/>
<keyword evidence="3" id="KW-0378">Hydrolase</keyword>
<evidence type="ECO:0000256" key="3">
    <source>
        <dbReference type="ARBA" id="ARBA00022801"/>
    </source>
</evidence>
<dbReference type="Proteomes" id="UP000765509">
    <property type="component" value="Unassembled WGS sequence"/>
</dbReference>
<evidence type="ECO:0000313" key="6">
    <source>
        <dbReference type="EMBL" id="MBW0525942.1"/>
    </source>
</evidence>
<feature type="domain" description="PPPDE" evidence="5">
    <location>
        <begin position="68"/>
        <end position="304"/>
    </location>
</feature>
<dbReference type="Pfam" id="PF05903">
    <property type="entry name" value="Peptidase_C97"/>
    <property type="match status" value="2"/>
</dbReference>
<dbReference type="AlphaFoldDB" id="A0A9Q3I3H4"/>
<dbReference type="PANTHER" id="PTHR12378:SF80">
    <property type="entry name" value="IP06716P-RELATED"/>
    <property type="match status" value="1"/>
</dbReference>
<dbReference type="PANTHER" id="PTHR12378">
    <property type="entry name" value="DESUMOYLATING ISOPEPTIDASE"/>
    <property type="match status" value="1"/>
</dbReference>
<accession>A0A9Q3I3H4</accession>
<dbReference type="OrthoDB" id="412286at2759"/>
<sequence>MILNSKNPSSNSSSGFLDSTNLKNLEIINSISPTPSSIESHSNSFKLSSLIQDTLELCKNSNSNADSIQVILVVYDLLPQGKLSNLAWLFGLGLYHSAVRIPAIGREIAFGGHHHPHLSGIFSLPIHPNSSNQSALPGLRWLCDLDMGHIKPQSYLPISHHNSFDSLSSLESDDHSTHIKLSPKLNPSSPSNSNSIIKNTYPPPPIKFNIPITKSLATLDSSISDSLPSKSHHQLTQIETLASILHQLDQSPDWRGTSYDLLRRNCNSFSHQLCLLLTGKHAPNWINRAASVGCALPCLVPADWIETPSGLGNEQDQIELSTSSQPSAKTQKMELHPT</sequence>
<name>A0A9Q3I3H4_9BASI</name>
<dbReference type="Gene3D" id="3.90.1720.30">
    <property type="entry name" value="PPPDE domains"/>
    <property type="match status" value="1"/>
</dbReference>
<dbReference type="PROSITE" id="PS51858">
    <property type="entry name" value="PPPDE"/>
    <property type="match status" value="1"/>
</dbReference>
<protein>
    <recommendedName>
        <fullName evidence="5">PPPDE domain-containing protein</fullName>
    </recommendedName>
</protein>
<keyword evidence="7" id="KW-1185">Reference proteome</keyword>
<dbReference type="EMBL" id="AVOT02032212">
    <property type="protein sequence ID" value="MBW0525942.1"/>
    <property type="molecule type" value="Genomic_DNA"/>
</dbReference>
<dbReference type="InterPro" id="IPR008580">
    <property type="entry name" value="PPPDE_dom"/>
</dbReference>
<feature type="compositionally biased region" description="Polar residues" evidence="4">
    <location>
        <begin position="311"/>
        <end position="330"/>
    </location>
</feature>
<comment type="caution">
    <text evidence="6">The sequence shown here is derived from an EMBL/GenBank/DDBJ whole genome shotgun (WGS) entry which is preliminary data.</text>
</comment>